<organism evidence="2 3">
    <name type="scientific">Habropoda laboriosa</name>
    <dbReference type="NCBI Taxonomy" id="597456"/>
    <lineage>
        <taxon>Eukaryota</taxon>
        <taxon>Metazoa</taxon>
        <taxon>Ecdysozoa</taxon>
        <taxon>Arthropoda</taxon>
        <taxon>Hexapoda</taxon>
        <taxon>Insecta</taxon>
        <taxon>Pterygota</taxon>
        <taxon>Neoptera</taxon>
        <taxon>Endopterygota</taxon>
        <taxon>Hymenoptera</taxon>
        <taxon>Apocrita</taxon>
        <taxon>Aculeata</taxon>
        <taxon>Apoidea</taxon>
        <taxon>Anthophila</taxon>
        <taxon>Apidae</taxon>
        <taxon>Habropoda</taxon>
    </lineage>
</organism>
<dbReference type="Proteomes" id="UP000053825">
    <property type="component" value="Unassembled WGS sequence"/>
</dbReference>
<dbReference type="Pfam" id="PF13843">
    <property type="entry name" value="DDE_Tnp_1_7"/>
    <property type="match status" value="1"/>
</dbReference>
<keyword evidence="3" id="KW-1185">Reference proteome</keyword>
<dbReference type="EMBL" id="KQ415417">
    <property type="protein sequence ID" value="KOC58590.1"/>
    <property type="molecule type" value="Genomic_DNA"/>
</dbReference>
<dbReference type="AlphaFoldDB" id="A0A0L7QJ47"/>
<dbReference type="InterPro" id="IPR029526">
    <property type="entry name" value="PGBD"/>
</dbReference>
<feature type="domain" description="PiggyBac transposable element-derived protein" evidence="1">
    <location>
        <begin position="1"/>
        <end position="40"/>
    </location>
</feature>
<reference evidence="2 3" key="1">
    <citation type="submission" date="2015-07" db="EMBL/GenBank/DDBJ databases">
        <title>The genome of Habropoda laboriosa.</title>
        <authorList>
            <person name="Pan H."/>
            <person name="Kapheim K."/>
        </authorList>
    </citation>
    <scope>NUCLEOTIDE SEQUENCE [LARGE SCALE GENOMIC DNA]</scope>
    <source>
        <strain evidence="2">0110345459</strain>
    </source>
</reference>
<evidence type="ECO:0000313" key="2">
    <source>
        <dbReference type="EMBL" id="KOC58590.1"/>
    </source>
</evidence>
<protein>
    <recommendedName>
        <fullName evidence="1">PiggyBac transposable element-derived protein domain-containing protein</fullName>
    </recommendedName>
</protein>
<sequence>MGTVDKIDMVLKSVECIRKSLKWYKKYFFYMLDMVVWNAYCLYQSSTATKLPFAKFHLNLMFRPSDGIYSTGQMNSDKNIFVSLHYDIVGGRRPLCVLFSIS</sequence>
<accession>A0A0L7QJ47</accession>
<proteinExistence type="predicted"/>
<evidence type="ECO:0000313" key="3">
    <source>
        <dbReference type="Proteomes" id="UP000053825"/>
    </source>
</evidence>
<dbReference type="STRING" id="597456.A0A0L7QJ47"/>
<gene>
    <name evidence="2" type="ORF">WH47_07820</name>
</gene>
<evidence type="ECO:0000259" key="1">
    <source>
        <dbReference type="Pfam" id="PF13843"/>
    </source>
</evidence>
<name>A0A0L7QJ47_9HYME</name>